<proteinExistence type="predicted"/>
<dbReference type="GO" id="GO:0017108">
    <property type="term" value="F:5'-flap endonuclease activity"/>
    <property type="evidence" value="ECO:0007669"/>
    <property type="project" value="InterPro"/>
</dbReference>
<dbReference type="Proteomes" id="UP000178650">
    <property type="component" value="Unassembled WGS sequence"/>
</dbReference>
<dbReference type="PANTHER" id="PTHR42646:SF2">
    <property type="entry name" value="5'-3' EXONUCLEASE FAMILY PROTEIN"/>
    <property type="match status" value="1"/>
</dbReference>
<dbReference type="InterPro" id="IPR008918">
    <property type="entry name" value="HhH2"/>
</dbReference>
<dbReference type="InterPro" id="IPR036279">
    <property type="entry name" value="5-3_exonuclease_C_sf"/>
</dbReference>
<name>A0A1G2IVS5_9BACT</name>
<dbReference type="SMART" id="SM00475">
    <property type="entry name" value="53EXOc"/>
    <property type="match status" value="1"/>
</dbReference>
<evidence type="ECO:0000256" key="2">
    <source>
        <dbReference type="ARBA" id="ARBA00022801"/>
    </source>
</evidence>
<dbReference type="Gene3D" id="1.10.150.20">
    <property type="entry name" value="5' to 3' exonuclease, C-terminal subdomain"/>
    <property type="match status" value="1"/>
</dbReference>
<dbReference type="STRING" id="1802223.A2358_04470"/>
<dbReference type="InterPro" id="IPR002421">
    <property type="entry name" value="5-3_exonuclease"/>
</dbReference>
<dbReference type="GO" id="GO:0003677">
    <property type="term" value="F:DNA binding"/>
    <property type="evidence" value="ECO:0007669"/>
    <property type="project" value="UniProtKB-KW"/>
</dbReference>
<reference evidence="5 6" key="1">
    <citation type="journal article" date="2016" name="Nat. Commun.">
        <title>Thousands of microbial genomes shed light on interconnected biogeochemical processes in an aquifer system.</title>
        <authorList>
            <person name="Anantharaman K."/>
            <person name="Brown C.T."/>
            <person name="Hug L.A."/>
            <person name="Sharon I."/>
            <person name="Castelle C.J."/>
            <person name="Probst A.J."/>
            <person name="Thomas B.C."/>
            <person name="Singh A."/>
            <person name="Wilkins M.J."/>
            <person name="Karaoz U."/>
            <person name="Brodie E.L."/>
            <person name="Williams K.H."/>
            <person name="Hubbard S.S."/>
            <person name="Banfield J.F."/>
        </authorList>
    </citation>
    <scope>NUCLEOTIDE SEQUENCE [LARGE SCALE GENOMIC DNA]</scope>
</reference>
<dbReference type="Pfam" id="PF01367">
    <property type="entry name" value="5_3_exonuc"/>
    <property type="match status" value="1"/>
</dbReference>
<keyword evidence="1" id="KW-0540">Nuclease</keyword>
<dbReference type="FunFam" id="1.10.150.20:FF:000003">
    <property type="entry name" value="DNA polymerase I"/>
    <property type="match status" value="1"/>
</dbReference>
<keyword evidence="3" id="KW-0238">DNA-binding</keyword>
<dbReference type="SUPFAM" id="SSF47807">
    <property type="entry name" value="5' to 3' exonuclease, C-terminal subdomain"/>
    <property type="match status" value="1"/>
</dbReference>
<dbReference type="SUPFAM" id="SSF88723">
    <property type="entry name" value="PIN domain-like"/>
    <property type="match status" value="1"/>
</dbReference>
<evidence type="ECO:0000313" key="6">
    <source>
        <dbReference type="Proteomes" id="UP000178650"/>
    </source>
</evidence>
<dbReference type="GO" id="GO:0033567">
    <property type="term" value="P:DNA replication, Okazaki fragment processing"/>
    <property type="evidence" value="ECO:0007669"/>
    <property type="project" value="InterPro"/>
</dbReference>
<dbReference type="CDD" id="cd09898">
    <property type="entry name" value="H3TH_53EXO"/>
    <property type="match status" value="1"/>
</dbReference>
<dbReference type="Pfam" id="PF02739">
    <property type="entry name" value="5_3_exonuc_N"/>
    <property type="match status" value="1"/>
</dbReference>
<sequence length="298" mass="33682">MDDKKRLIIIDSNALLHRAFHALPPLAMKNGQETGAVYGYLLTLFKAIKDLNPEYVVATFDTKAKTFRHEKFLDYKAQRPLTPSGIVTQIPIVKEVLEAFKIPVFAKDGFEADDLIATISKLALLQNNNLEIFILTGDMDSLQLVNEKIKIYTLGKGIKDTIIYDINKVVERFGVKPDQMNDFKALTGDPSDNIPGVAGIGKKTAAEIIQKYNSIENLYDELLTDTAVLKPKVKEALRQNKENALMSRELVEMKNDVKIDFVLKDCEFGKFDKIKVEEKLYALEFNSLVERLSLLSHK</sequence>
<evidence type="ECO:0000259" key="4">
    <source>
        <dbReference type="SMART" id="SM00475"/>
    </source>
</evidence>
<protein>
    <recommendedName>
        <fullName evidence="4">5'-3' exonuclease domain-containing protein</fullName>
    </recommendedName>
</protein>
<keyword evidence="2" id="KW-0378">Hydrolase</keyword>
<evidence type="ECO:0000256" key="1">
    <source>
        <dbReference type="ARBA" id="ARBA00022722"/>
    </source>
</evidence>
<dbReference type="PANTHER" id="PTHR42646">
    <property type="entry name" value="FLAP ENDONUCLEASE XNI"/>
    <property type="match status" value="1"/>
</dbReference>
<comment type="caution">
    <text evidence="5">The sequence shown here is derived from an EMBL/GenBank/DDBJ whole genome shotgun (WGS) entry which is preliminary data.</text>
</comment>
<evidence type="ECO:0000313" key="5">
    <source>
        <dbReference type="EMBL" id="OGZ78969.1"/>
    </source>
</evidence>
<evidence type="ECO:0000256" key="3">
    <source>
        <dbReference type="ARBA" id="ARBA00023125"/>
    </source>
</evidence>
<dbReference type="InterPro" id="IPR038969">
    <property type="entry name" value="FEN"/>
</dbReference>
<dbReference type="EMBL" id="MHPJ01000010">
    <property type="protein sequence ID" value="OGZ78969.1"/>
    <property type="molecule type" value="Genomic_DNA"/>
</dbReference>
<dbReference type="CDD" id="cd09859">
    <property type="entry name" value="PIN_53EXO"/>
    <property type="match status" value="1"/>
</dbReference>
<dbReference type="InterPro" id="IPR029060">
    <property type="entry name" value="PIN-like_dom_sf"/>
</dbReference>
<dbReference type="SMART" id="SM00279">
    <property type="entry name" value="HhH2"/>
    <property type="match status" value="1"/>
</dbReference>
<feature type="domain" description="5'-3' exonuclease" evidence="4">
    <location>
        <begin position="5"/>
        <end position="269"/>
    </location>
</feature>
<organism evidence="5 6">
    <name type="scientific">Candidatus Staskawiczbacteria bacterium RIFOXYB1_FULL_37_44</name>
    <dbReference type="NCBI Taxonomy" id="1802223"/>
    <lineage>
        <taxon>Bacteria</taxon>
        <taxon>Candidatus Staskawicziibacteriota</taxon>
    </lineage>
</organism>
<dbReference type="InterPro" id="IPR020045">
    <property type="entry name" value="DNA_polI_H3TH"/>
</dbReference>
<dbReference type="Gene3D" id="3.40.50.1010">
    <property type="entry name" value="5'-nuclease"/>
    <property type="match status" value="1"/>
</dbReference>
<gene>
    <name evidence="5" type="ORF">A2358_04470</name>
</gene>
<dbReference type="AlphaFoldDB" id="A0A1G2IVS5"/>
<dbReference type="GO" id="GO:0008409">
    <property type="term" value="F:5'-3' exonuclease activity"/>
    <property type="evidence" value="ECO:0007669"/>
    <property type="project" value="InterPro"/>
</dbReference>
<dbReference type="InterPro" id="IPR020046">
    <property type="entry name" value="5-3_exonucl_a-hlix_arch_N"/>
</dbReference>
<accession>A0A1G2IVS5</accession>